<dbReference type="AlphaFoldDB" id="A0A835MJU0"/>
<protein>
    <submittedName>
        <fullName evidence="1">Uncharacterized protein</fullName>
    </submittedName>
</protein>
<evidence type="ECO:0000313" key="1">
    <source>
        <dbReference type="EMBL" id="KAF9668420.1"/>
    </source>
</evidence>
<dbReference type="Proteomes" id="UP000657918">
    <property type="component" value="Unassembled WGS sequence"/>
</dbReference>
<name>A0A835MJU0_9ROSI</name>
<keyword evidence="2" id="KW-1185">Reference proteome</keyword>
<evidence type="ECO:0000313" key="2">
    <source>
        <dbReference type="Proteomes" id="UP000657918"/>
    </source>
</evidence>
<gene>
    <name evidence="1" type="ORF">SADUNF_Sadunf14G0001600</name>
</gene>
<sequence length="135" mass="14816">MTGLSTGRFTNSSFWASIDSKSAIILCLFSSVNFEIEDLVSLSFDSATYNFDFMSSISLANFGSTAFAFHIFFPARSPGGSMLCTFWLSLILVCAETRQGVIGWGCCFLVGLGLPGSDWLRFLNHIIVNLSNLLR</sequence>
<dbReference type="EMBL" id="JADGMS010000014">
    <property type="protein sequence ID" value="KAF9668420.1"/>
    <property type="molecule type" value="Genomic_DNA"/>
</dbReference>
<organism evidence="1 2">
    <name type="scientific">Salix dunnii</name>
    <dbReference type="NCBI Taxonomy" id="1413687"/>
    <lineage>
        <taxon>Eukaryota</taxon>
        <taxon>Viridiplantae</taxon>
        <taxon>Streptophyta</taxon>
        <taxon>Embryophyta</taxon>
        <taxon>Tracheophyta</taxon>
        <taxon>Spermatophyta</taxon>
        <taxon>Magnoliopsida</taxon>
        <taxon>eudicotyledons</taxon>
        <taxon>Gunneridae</taxon>
        <taxon>Pentapetalae</taxon>
        <taxon>rosids</taxon>
        <taxon>fabids</taxon>
        <taxon>Malpighiales</taxon>
        <taxon>Salicaceae</taxon>
        <taxon>Saliceae</taxon>
        <taxon>Salix</taxon>
    </lineage>
</organism>
<reference evidence="1 2" key="1">
    <citation type="submission" date="2020-10" db="EMBL/GenBank/DDBJ databases">
        <title>Plant Genome Project.</title>
        <authorList>
            <person name="Zhang R.-G."/>
        </authorList>
    </citation>
    <scope>NUCLEOTIDE SEQUENCE [LARGE SCALE GENOMIC DNA]</scope>
    <source>
        <strain evidence="1">FAFU-HL-1</strain>
        <tissue evidence="1">Leaf</tissue>
    </source>
</reference>
<comment type="caution">
    <text evidence="1">The sequence shown here is derived from an EMBL/GenBank/DDBJ whole genome shotgun (WGS) entry which is preliminary data.</text>
</comment>
<proteinExistence type="predicted"/>
<accession>A0A835MJU0</accession>